<reference evidence="2" key="1">
    <citation type="journal article" date="2021" name="PeerJ">
        <title>Extensive microbial diversity within the chicken gut microbiome revealed by metagenomics and culture.</title>
        <authorList>
            <person name="Gilroy R."/>
            <person name="Ravi A."/>
            <person name="Getino M."/>
            <person name="Pursley I."/>
            <person name="Horton D.L."/>
            <person name="Alikhan N.F."/>
            <person name="Baker D."/>
            <person name="Gharbi K."/>
            <person name="Hall N."/>
            <person name="Watson M."/>
            <person name="Adriaenssens E.M."/>
            <person name="Foster-Nyarko E."/>
            <person name="Jarju S."/>
            <person name="Secka A."/>
            <person name="Antonio M."/>
            <person name="Oren A."/>
            <person name="Chaudhuri R.R."/>
            <person name="La Ragione R."/>
            <person name="Hildebrand F."/>
            <person name="Pallen M.J."/>
        </authorList>
    </citation>
    <scope>NUCLEOTIDE SEQUENCE</scope>
    <source>
        <strain evidence="2">G3-2149</strain>
    </source>
</reference>
<dbReference type="EMBL" id="JAHLFU010000178">
    <property type="protein sequence ID" value="MBU3853815.1"/>
    <property type="molecule type" value="Genomic_DNA"/>
</dbReference>
<accession>A0A9E2L8B4</accession>
<evidence type="ECO:0000256" key="1">
    <source>
        <dbReference type="SAM" id="SignalP"/>
    </source>
</evidence>
<organism evidence="2 3">
    <name type="scientific">Candidatus Paraprevotella stercoravium</name>
    <dbReference type="NCBI Taxonomy" id="2838725"/>
    <lineage>
        <taxon>Bacteria</taxon>
        <taxon>Pseudomonadati</taxon>
        <taxon>Bacteroidota</taxon>
        <taxon>Bacteroidia</taxon>
        <taxon>Bacteroidales</taxon>
        <taxon>Prevotellaceae</taxon>
        <taxon>Paraprevotella</taxon>
    </lineage>
</organism>
<gene>
    <name evidence="2" type="ORF">H9789_08380</name>
</gene>
<feature type="chain" id="PRO_5038824829" description="Sialidase domain-containing protein" evidence="1">
    <location>
        <begin position="26"/>
        <end position="115"/>
    </location>
</feature>
<keyword evidence="1" id="KW-0732">Signal</keyword>
<reference evidence="2" key="2">
    <citation type="submission" date="2021-04" db="EMBL/GenBank/DDBJ databases">
        <authorList>
            <person name="Gilroy R."/>
        </authorList>
    </citation>
    <scope>NUCLEOTIDE SEQUENCE</scope>
    <source>
        <strain evidence="2">G3-2149</strain>
    </source>
</reference>
<comment type="caution">
    <text evidence="2">The sequence shown here is derived from an EMBL/GenBank/DDBJ whole genome shotgun (WGS) entry which is preliminary data.</text>
</comment>
<proteinExistence type="predicted"/>
<sequence length="115" mass="12797">MKKKPFVMWAALWVCAGLFAQPASLDEVYEPVVVGVPPSDAYIGLSLLPDGELRHYNYGEHAAQTAPMYLSSRDHGLTWKTVSLPKELPYADQCSPVSGEYVRVFCNNKGVYAMR</sequence>
<dbReference type="AlphaFoldDB" id="A0A9E2L8B4"/>
<name>A0A9E2L8B4_9BACT</name>
<protein>
    <recommendedName>
        <fullName evidence="4">Sialidase domain-containing protein</fullName>
    </recommendedName>
</protein>
<evidence type="ECO:0000313" key="3">
    <source>
        <dbReference type="Proteomes" id="UP000823865"/>
    </source>
</evidence>
<evidence type="ECO:0008006" key="4">
    <source>
        <dbReference type="Google" id="ProtNLM"/>
    </source>
</evidence>
<dbReference type="Proteomes" id="UP000823865">
    <property type="component" value="Unassembled WGS sequence"/>
</dbReference>
<feature type="signal peptide" evidence="1">
    <location>
        <begin position="1"/>
        <end position="25"/>
    </location>
</feature>
<evidence type="ECO:0000313" key="2">
    <source>
        <dbReference type="EMBL" id="MBU3853815.1"/>
    </source>
</evidence>
<feature type="non-terminal residue" evidence="2">
    <location>
        <position position="115"/>
    </location>
</feature>